<organism evidence="7 8">
    <name type="scientific">Escallonia rubra</name>
    <dbReference type="NCBI Taxonomy" id="112253"/>
    <lineage>
        <taxon>Eukaryota</taxon>
        <taxon>Viridiplantae</taxon>
        <taxon>Streptophyta</taxon>
        <taxon>Embryophyta</taxon>
        <taxon>Tracheophyta</taxon>
        <taxon>Spermatophyta</taxon>
        <taxon>Magnoliopsida</taxon>
        <taxon>eudicotyledons</taxon>
        <taxon>Gunneridae</taxon>
        <taxon>Pentapetalae</taxon>
        <taxon>asterids</taxon>
        <taxon>campanulids</taxon>
        <taxon>Escalloniales</taxon>
        <taxon>Escalloniaceae</taxon>
        <taxon>Escallonia</taxon>
    </lineage>
</organism>
<evidence type="ECO:0000256" key="1">
    <source>
        <dbReference type="ARBA" id="ARBA00004123"/>
    </source>
</evidence>
<keyword evidence="4" id="KW-0804">Transcription</keyword>
<evidence type="ECO:0000256" key="3">
    <source>
        <dbReference type="ARBA" id="ARBA00023125"/>
    </source>
</evidence>
<reference evidence="7" key="1">
    <citation type="submission" date="2022-12" db="EMBL/GenBank/DDBJ databases">
        <title>Draft genome assemblies for two species of Escallonia (Escalloniales).</title>
        <authorList>
            <person name="Chanderbali A."/>
            <person name="Dervinis C."/>
            <person name="Anghel I."/>
            <person name="Soltis D."/>
            <person name="Soltis P."/>
            <person name="Zapata F."/>
        </authorList>
    </citation>
    <scope>NUCLEOTIDE SEQUENCE</scope>
    <source>
        <strain evidence="7">UCBG92.1500</strain>
        <tissue evidence="7">Leaf</tissue>
    </source>
</reference>
<dbReference type="GO" id="GO:0043565">
    <property type="term" value="F:sequence-specific DNA binding"/>
    <property type="evidence" value="ECO:0007669"/>
    <property type="project" value="InterPro"/>
</dbReference>
<dbReference type="PANTHER" id="PTHR31429:SF106">
    <property type="entry name" value="WRKY TRANSCRIPTION FACTOR 31-RELATED"/>
    <property type="match status" value="1"/>
</dbReference>
<dbReference type="GO" id="GO:0003700">
    <property type="term" value="F:DNA-binding transcription factor activity"/>
    <property type="evidence" value="ECO:0007669"/>
    <property type="project" value="InterPro"/>
</dbReference>
<dbReference type="SUPFAM" id="SSF118290">
    <property type="entry name" value="WRKY DNA-binding domain"/>
    <property type="match status" value="1"/>
</dbReference>
<evidence type="ECO:0000256" key="2">
    <source>
        <dbReference type="ARBA" id="ARBA00023015"/>
    </source>
</evidence>
<dbReference type="Pfam" id="PF03106">
    <property type="entry name" value="WRKY"/>
    <property type="match status" value="1"/>
</dbReference>
<evidence type="ECO:0000256" key="4">
    <source>
        <dbReference type="ARBA" id="ARBA00023163"/>
    </source>
</evidence>
<dbReference type="EMBL" id="JAVXUO010001664">
    <property type="protein sequence ID" value="KAK2980189.1"/>
    <property type="molecule type" value="Genomic_DNA"/>
</dbReference>
<evidence type="ECO:0000256" key="5">
    <source>
        <dbReference type="ARBA" id="ARBA00023242"/>
    </source>
</evidence>
<dbReference type="Proteomes" id="UP001187471">
    <property type="component" value="Unassembled WGS sequence"/>
</dbReference>
<evidence type="ECO:0000313" key="8">
    <source>
        <dbReference type="Proteomes" id="UP001187471"/>
    </source>
</evidence>
<protein>
    <recommendedName>
        <fullName evidence="6">WRKY domain-containing protein</fullName>
    </recommendedName>
</protein>
<keyword evidence="5" id="KW-0539">Nucleus</keyword>
<keyword evidence="2" id="KW-0805">Transcription regulation</keyword>
<name>A0AA88UCZ4_9ASTE</name>
<comment type="caution">
    <text evidence="7">The sequence shown here is derived from an EMBL/GenBank/DDBJ whole genome shotgun (WGS) entry which is preliminary data.</text>
</comment>
<sequence>MAKSQSMDFFTPGELINAAALRGCPTRKYVKRCLEESSMLIVTYKGEHNHPKLPSQSANT</sequence>
<dbReference type="PANTHER" id="PTHR31429">
    <property type="entry name" value="WRKY TRANSCRIPTION FACTOR 36-RELATED"/>
    <property type="match status" value="1"/>
</dbReference>
<feature type="domain" description="WRKY" evidence="6">
    <location>
        <begin position="12"/>
        <end position="53"/>
    </location>
</feature>
<dbReference type="AlphaFoldDB" id="A0AA88UCZ4"/>
<dbReference type="GO" id="GO:0005634">
    <property type="term" value="C:nucleus"/>
    <property type="evidence" value="ECO:0007669"/>
    <property type="project" value="UniProtKB-SubCell"/>
</dbReference>
<comment type="subcellular location">
    <subcellularLocation>
        <location evidence="1">Nucleus</location>
    </subcellularLocation>
</comment>
<evidence type="ECO:0000313" key="7">
    <source>
        <dbReference type="EMBL" id="KAK2980189.1"/>
    </source>
</evidence>
<accession>A0AA88UCZ4</accession>
<keyword evidence="3" id="KW-0238">DNA-binding</keyword>
<proteinExistence type="predicted"/>
<gene>
    <name evidence="7" type="ORF">RJ640_007279</name>
</gene>
<dbReference type="PROSITE" id="PS50811">
    <property type="entry name" value="WRKY"/>
    <property type="match status" value="1"/>
</dbReference>
<dbReference type="InterPro" id="IPR003657">
    <property type="entry name" value="WRKY_dom"/>
</dbReference>
<evidence type="ECO:0000259" key="6">
    <source>
        <dbReference type="PROSITE" id="PS50811"/>
    </source>
</evidence>
<dbReference type="SMART" id="SM00774">
    <property type="entry name" value="WRKY"/>
    <property type="match status" value="1"/>
</dbReference>
<dbReference type="InterPro" id="IPR044810">
    <property type="entry name" value="WRKY_plant"/>
</dbReference>
<keyword evidence="8" id="KW-1185">Reference proteome</keyword>
<dbReference type="InterPro" id="IPR036576">
    <property type="entry name" value="WRKY_dom_sf"/>
</dbReference>
<dbReference type="Gene3D" id="2.20.25.80">
    <property type="entry name" value="WRKY domain"/>
    <property type="match status" value="1"/>
</dbReference>